<name>A0ABV6QWM5_9ACTN</name>
<keyword evidence="2" id="KW-1185">Reference proteome</keyword>
<evidence type="ECO:0000313" key="2">
    <source>
        <dbReference type="Proteomes" id="UP001589890"/>
    </source>
</evidence>
<gene>
    <name evidence="1" type="ORF">ACFFGN_33620</name>
</gene>
<proteinExistence type="predicted"/>
<dbReference type="RefSeq" id="WP_380056459.1">
    <property type="nucleotide sequence ID" value="NZ_JBHLTC010000041.1"/>
</dbReference>
<protein>
    <submittedName>
        <fullName evidence="1">Uncharacterized protein</fullName>
    </submittedName>
</protein>
<dbReference type="Proteomes" id="UP001589890">
    <property type="component" value="Unassembled WGS sequence"/>
</dbReference>
<accession>A0ABV6QWM5</accession>
<sequence>MEQAVCGFCGQTADEFPLTWIVSVENGRKVAYCDRCARENLRAIESKLDPAWW</sequence>
<dbReference type="EMBL" id="JBHLTC010000041">
    <property type="protein sequence ID" value="MFC0629052.1"/>
    <property type="molecule type" value="Genomic_DNA"/>
</dbReference>
<organism evidence="1 2">
    <name type="scientific">Kribbella deserti</name>
    <dbReference type="NCBI Taxonomy" id="1926257"/>
    <lineage>
        <taxon>Bacteria</taxon>
        <taxon>Bacillati</taxon>
        <taxon>Actinomycetota</taxon>
        <taxon>Actinomycetes</taxon>
        <taxon>Propionibacteriales</taxon>
        <taxon>Kribbellaceae</taxon>
        <taxon>Kribbella</taxon>
    </lineage>
</organism>
<comment type="caution">
    <text evidence="1">The sequence shown here is derived from an EMBL/GenBank/DDBJ whole genome shotgun (WGS) entry which is preliminary data.</text>
</comment>
<reference evidence="1 2" key="1">
    <citation type="submission" date="2024-09" db="EMBL/GenBank/DDBJ databases">
        <authorList>
            <person name="Sun Q."/>
            <person name="Mori K."/>
        </authorList>
    </citation>
    <scope>NUCLEOTIDE SEQUENCE [LARGE SCALE GENOMIC DNA]</scope>
    <source>
        <strain evidence="1 2">CGMCC 1.15906</strain>
    </source>
</reference>
<evidence type="ECO:0000313" key="1">
    <source>
        <dbReference type="EMBL" id="MFC0629052.1"/>
    </source>
</evidence>